<evidence type="ECO:0000313" key="3">
    <source>
        <dbReference type="Proteomes" id="UP000036850"/>
    </source>
</evidence>
<keyword evidence="1" id="KW-0812">Transmembrane</keyword>
<gene>
    <name evidence="2" type="ORF">AC626_00435</name>
</gene>
<accession>A0A0L0EXU3</accession>
<reference evidence="3" key="1">
    <citation type="submission" date="2015-07" db="EMBL/GenBank/DDBJ databases">
        <title>Draft genome sequence of a Pseudoalteromonas rubra strain, OCN096, isolated from Kaneohe Bay, Oahu, Hawaii.</title>
        <authorList>
            <person name="Beurmann S."/>
            <person name="Ushijima B."/>
            <person name="Belcaid M."/>
            <person name="Callahan S.M."/>
            <person name="Aeby G.S."/>
        </authorList>
    </citation>
    <scope>NUCLEOTIDE SEQUENCE [LARGE SCALE GENOMIC DNA]</scope>
    <source>
        <strain evidence="3">OCN096</strain>
    </source>
</reference>
<organism evidence="2 3">
    <name type="scientific">Pseudoalteromonas rubra</name>
    <dbReference type="NCBI Taxonomy" id="43658"/>
    <lineage>
        <taxon>Bacteria</taxon>
        <taxon>Pseudomonadati</taxon>
        <taxon>Pseudomonadota</taxon>
        <taxon>Gammaproteobacteria</taxon>
        <taxon>Alteromonadales</taxon>
        <taxon>Pseudoalteromonadaceae</taxon>
        <taxon>Pseudoalteromonas</taxon>
    </lineage>
</organism>
<dbReference type="EMBL" id="LFZX01000001">
    <property type="protein sequence ID" value="KNC69240.1"/>
    <property type="molecule type" value="Genomic_DNA"/>
</dbReference>
<keyword evidence="1" id="KW-1133">Transmembrane helix</keyword>
<proteinExistence type="predicted"/>
<dbReference type="AlphaFoldDB" id="A0A0L0EXU3"/>
<comment type="caution">
    <text evidence="2">The sequence shown here is derived from an EMBL/GenBank/DDBJ whole genome shotgun (WGS) entry which is preliminary data.</text>
</comment>
<sequence length="244" mass="28142">MSLYSDKEPDIKPPALANKVLSVLLPNRLLESVLGDLEEEFNILAKQNIKRANQWYWQQTLETSMIYLQKKLASIELLGRLNFYLPLIMFIMAAGLIVLLSILSDPTSISDTFWDELLQGKIHTALFSAHFWQNFWDILLLAEWGMFIHFESLLISFFSIAMLLYLYKKQHASIIKLAVCGYSLAFIPYIWSIMHIANHHFEANQIGPIVATGVLCLLYLLPPVSYMIHRKLKQLQADHLEFGQ</sequence>
<keyword evidence="1" id="KW-0472">Membrane</keyword>
<dbReference type="Proteomes" id="UP000036850">
    <property type="component" value="Unassembled WGS sequence"/>
</dbReference>
<feature type="transmembrane region" description="Helical" evidence="1">
    <location>
        <begin position="174"/>
        <end position="194"/>
    </location>
</feature>
<evidence type="ECO:0000256" key="1">
    <source>
        <dbReference type="SAM" id="Phobius"/>
    </source>
</evidence>
<feature type="transmembrane region" description="Helical" evidence="1">
    <location>
        <begin position="206"/>
        <end position="228"/>
    </location>
</feature>
<feature type="transmembrane region" description="Helical" evidence="1">
    <location>
        <begin position="144"/>
        <end position="167"/>
    </location>
</feature>
<name>A0A0L0EXU3_9GAMM</name>
<dbReference type="OrthoDB" id="6287074at2"/>
<protein>
    <submittedName>
        <fullName evidence="2">Uncharacterized protein</fullName>
    </submittedName>
</protein>
<feature type="transmembrane region" description="Helical" evidence="1">
    <location>
        <begin position="81"/>
        <end position="103"/>
    </location>
</feature>
<dbReference type="PATRIC" id="fig|43658.6.peg.97"/>
<evidence type="ECO:0000313" key="2">
    <source>
        <dbReference type="EMBL" id="KNC69240.1"/>
    </source>
</evidence>